<accession>A0A935CAG3</accession>
<protein>
    <submittedName>
        <fullName evidence="1">Glycosyltransferase</fullName>
    </submittedName>
</protein>
<dbReference type="Gene3D" id="3.40.50.2000">
    <property type="entry name" value="Glycogen Phosphorylase B"/>
    <property type="match status" value="1"/>
</dbReference>
<reference evidence="1" key="1">
    <citation type="submission" date="2021-01" db="EMBL/GenBank/DDBJ databases">
        <title>Marivirga aurantiaca sp. nov., isolated from intertidal surface sediments.</title>
        <authorList>
            <person name="Zhang M."/>
        </authorList>
    </citation>
    <scope>NUCLEOTIDE SEQUENCE</scope>
    <source>
        <strain evidence="1">S37H4</strain>
    </source>
</reference>
<comment type="caution">
    <text evidence="1">The sequence shown here is derived from an EMBL/GenBank/DDBJ whole genome shotgun (WGS) entry which is preliminary data.</text>
</comment>
<gene>
    <name evidence="1" type="ORF">JKA74_15900</name>
</gene>
<dbReference type="PANTHER" id="PTHR12526:SF630">
    <property type="entry name" value="GLYCOSYLTRANSFERASE"/>
    <property type="match status" value="1"/>
</dbReference>
<sequence length="398" mass="45960">MKINKGNIIIFALAKWNGTYSSTTFSLAEEFSKENKVLYVDPPMTWKDLIFNFNNKSLRDKIRRSTSRENTVLINKNLTAAYLPPVIPMNFLPKGKLYRFIKAINERIVFSSLQKIIKATGIDNYIYINSFNPFFDHSKYLHPILSIYYTVDNIAESAYIRKHGVWLEPEIMSGMDLTLATSLRLKKQNEKHAQNIFYLPNAVNLEIFDHEKQYEKPKELVSITTEIILFTGHLDKRTDIELVKSILKSHSNRTLVIIGPVSLKEEVLAKLNEYENIQFVDPKPIEQLPAYLQHSDCAIIPFRCNDLTKNIYPLKINEYLAMGIPVVSTIFSKDILGFNEVISLATQYDEFNEMIEKEIAGNSATKVGKRIHMAKKNTWPNRIKQFWEIISPYTPPIG</sequence>
<dbReference type="SUPFAM" id="SSF53756">
    <property type="entry name" value="UDP-Glycosyltransferase/glycogen phosphorylase"/>
    <property type="match status" value="1"/>
</dbReference>
<dbReference type="Pfam" id="PF13692">
    <property type="entry name" value="Glyco_trans_1_4"/>
    <property type="match status" value="1"/>
</dbReference>
<dbReference type="Proteomes" id="UP000611723">
    <property type="component" value="Unassembled WGS sequence"/>
</dbReference>
<dbReference type="PANTHER" id="PTHR12526">
    <property type="entry name" value="GLYCOSYLTRANSFERASE"/>
    <property type="match status" value="1"/>
</dbReference>
<proteinExistence type="predicted"/>
<evidence type="ECO:0000313" key="1">
    <source>
        <dbReference type="EMBL" id="MBK6266529.1"/>
    </source>
</evidence>
<dbReference type="EMBL" id="JAEQBW010000008">
    <property type="protein sequence ID" value="MBK6266529.1"/>
    <property type="molecule type" value="Genomic_DNA"/>
</dbReference>
<evidence type="ECO:0000313" key="2">
    <source>
        <dbReference type="Proteomes" id="UP000611723"/>
    </source>
</evidence>
<keyword evidence="2" id="KW-1185">Reference proteome</keyword>
<dbReference type="AlphaFoldDB" id="A0A935CAG3"/>
<name>A0A935CAG3_9BACT</name>
<organism evidence="1 2">
    <name type="scientific">Marivirga aurantiaca</name>
    <dbReference type="NCBI Taxonomy" id="2802615"/>
    <lineage>
        <taxon>Bacteria</taxon>
        <taxon>Pseudomonadati</taxon>
        <taxon>Bacteroidota</taxon>
        <taxon>Cytophagia</taxon>
        <taxon>Cytophagales</taxon>
        <taxon>Marivirgaceae</taxon>
        <taxon>Marivirga</taxon>
    </lineage>
</organism>
<dbReference type="RefSeq" id="WP_201432210.1">
    <property type="nucleotide sequence ID" value="NZ_JAEQBW010000008.1"/>
</dbReference>